<feature type="transmembrane region" description="Helical" evidence="4">
    <location>
        <begin position="20"/>
        <end position="41"/>
    </location>
</feature>
<organism evidence="6 7">
    <name type="scientific">Cohnella soli</name>
    <dbReference type="NCBI Taxonomy" id="425005"/>
    <lineage>
        <taxon>Bacteria</taxon>
        <taxon>Bacillati</taxon>
        <taxon>Bacillota</taxon>
        <taxon>Bacilli</taxon>
        <taxon>Bacillales</taxon>
        <taxon>Paenibacillaceae</taxon>
        <taxon>Cohnella</taxon>
    </lineage>
</organism>
<dbReference type="Proteomes" id="UP001596113">
    <property type="component" value="Unassembled WGS sequence"/>
</dbReference>
<dbReference type="PROSITE" id="PS00041">
    <property type="entry name" value="HTH_ARAC_FAMILY_1"/>
    <property type="match status" value="1"/>
</dbReference>
<dbReference type="SMART" id="SM00342">
    <property type="entry name" value="HTH_ARAC"/>
    <property type="match status" value="1"/>
</dbReference>
<keyword evidence="4" id="KW-1133">Transmembrane helix</keyword>
<evidence type="ECO:0000259" key="5">
    <source>
        <dbReference type="PROSITE" id="PS01124"/>
    </source>
</evidence>
<keyword evidence="3" id="KW-0804">Transcription</keyword>
<dbReference type="InterPro" id="IPR018060">
    <property type="entry name" value="HTH_AraC"/>
</dbReference>
<dbReference type="Gene3D" id="1.10.10.60">
    <property type="entry name" value="Homeodomain-like"/>
    <property type="match status" value="2"/>
</dbReference>
<dbReference type="InterPro" id="IPR009057">
    <property type="entry name" value="Homeodomain-like_sf"/>
</dbReference>
<keyword evidence="4" id="KW-0812">Transmembrane</keyword>
<keyword evidence="7" id="KW-1185">Reference proteome</keyword>
<dbReference type="PANTHER" id="PTHR43280:SF2">
    <property type="entry name" value="HTH-TYPE TRANSCRIPTIONAL REGULATOR EXSA"/>
    <property type="match status" value="1"/>
</dbReference>
<dbReference type="InterPro" id="IPR018062">
    <property type="entry name" value="HTH_AraC-typ_CS"/>
</dbReference>
<dbReference type="RefSeq" id="WP_378140412.1">
    <property type="nucleotide sequence ID" value="NZ_JBHSMI010000067.1"/>
</dbReference>
<name>A0ABW0I2Q0_9BACL</name>
<dbReference type="PRINTS" id="PR00032">
    <property type="entry name" value="HTHARAC"/>
</dbReference>
<comment type="caution">
    <text evidence="6">The sequence shown here is derived from an EMBL/GenBank/DDBJ whole genome shotgun (WGS) entry which is preliminary data.</text>
</comment>
<feature type="domain" description="HTH araC/xylS-type" evidence="5">
    <location>
        <begin position="650"/>
        <end position="748"/>
    </location>
</feature>
<keyword evidence="1" id="KW-0805">Transcription regulation</keyword>
<keyword evidence="2" id="KW-0238">DNA-binding</keyword>
<evidence type="ECO:0000313" key="6">
    <source>
        <dbReference type="EMBL" id="MFC5407604.1"/>
    </source>
</evidence>
<feature type="transmembrane region" description="Helical" evidence="4">
    <location>
        <begin position="294"/>
        <end position="316"/>
    </location>
</feature>
<keyword evidence="4" id="KW-0472">Membrane</keyword>
<evidence type="ECO:0000256" key="4">
    <source>
        <dbReference type="SAM" id="Phobius"/>
    </source>
</evidence>
<evidence type="ECO:0000256" key="1">
    <source>
        <dbReference type="ARBA" id="ARBA00023015"/>
    </source>
</evidence>
<gene>
    <name evidence="6" type="ORF">ACFPOF_33140</name>
</gene>
<evidence type="ECO:0000256" key="3">
    <source>
        <dbReference type="ARBA" id="ARBA00023163"/>
    </source>
</evidence>
<dbReference type="PANTHER" id="PTHR43280">
    <property type="entry name" value="ARAC-FAMILY TRANSCRIPTIONAL REGULATOR"/>
    <property type="match status" value="1"/>
</dbReference>
<proteinExistence type="predicted"/>
<dbReference type="EMBL" id="JBHSMI010000067">
    <property type="protein sequence ID" value="MFC5407604.1"/>
    <property type="molecule type" value="Genomic_DNA"/>
</dbReference>
<protein>
    <submittedName>
        <fullName evidence="6">Helix-turn-helix transcriptional regulator</fullName>
    </submittedName>
</protein>
<dbReference type="InterPro" id="IPR020449">
    <property type="entry name" value="Tscrpt_reg_AraC-type_HTH"/>
</dbReference>
<evidence type="ECO:0000256" key="2">
    <source>
        <dbReference type="ARBA" id="ARBA00023125"/>
    </source>
</evidence>
<dbReference type="PROSITE" id="PS01124">
    <property type="entry name" value="HTH_ARAC_FAMILY_2"/>
    <property type="match status" value="1"/>
</dbReference>
<dbReference type="SUPFAM" id="SSF46689">
    <property type="entry name" value="Homeodomain-like"/>
    <property type="match status" value="2"/>
</dbReference>
<accession>A0ABW0I2Q0</accession>
<reference evidence="7" key="1">
    <citation type="journal article" date="2019" name="Int. J. Syst. Evol. Microbiol.">
        <title>The Global Catalogue of Microorganisms (GCM) 10K type strain sequencing project: providing services to taxonomists for standard genome sequencing and annotation.</title>
        <authorList>
            <consortium name="The Broad Institute Genomics Platform"/>
            <consortium name="The Broad Institute Genome Sequencing Center for Infectious Disease"/>
            <person name="Wu L."/>
            <person name="Ma J."/>
        </authorList>
    </citation>
    <scope>NUCLEOTIDE SEQUENCE [LARGE SCALE GENOMIC DNA]</scope>
    <source>
        <strain evidence="7">CGMCC 1.18575</strain>
    </source>
</reference>
<dbReference type="Pfam" id="PF12833">
    <property type="entry name" value="HTH_18"/>
    <property type="match status" value="1"/>
</dbReference>
<evidence type="ECO:0000313" key="7">
    <source>
        <dbReference type="Proteomes" id="UP001596113"/>
    </source>
</evidence>
<sequence length="752" mass="86032">MMNKYRLFSLPKNSLLLRLLSGFLGIIVLLLSFNALSFSFFQTKIKNEIIHANQLNLSKTTDSYENHLQLIDNMLSSFFFDETVSAFKNNPSPIEYELYFRIRDKLNALLTNPLLHLNNILFYFQKPGVVVDASGFDNAGEAFSSRYVNMAYPPQFWEMQFLRDDRLRLLPAANFSSINPDRTKRSVGNLLPVVIKNKFEDFYIIAFLNADKLFQSFQVSDPSTFHMQDSDGALLYHYGSQGQQIEFAQEDLAKGYVKHGSDYAFVKTGAKTGITYVQSIPNGKIASEVARLNALLVVLLIVAIVAAVLISIILSIRFNTPIKAIIQSLNKMNPDIALGSNINEYVMIREKFQHLLQSNRDIHSDLTNKNKLLRNYGYITHLKSIYSDQKEMTKLTETKKPFYLVLFDLTYTQQFSHVLGIGQDRASYAIKELVALHLSEEFGEAVTLQVEKEQIVSLLFTDESIQQVWQALHTTLKPMFDFDKDYCVLTIAVYPEKTDMLGFPEAYEQTVDMLGQHKLTHETQIITAYEPQTMKYVFTAAEEQEFFTNLLAGNKKNAIALVRRILEHMRKRDLGAFHYKQFAVEVTTKAIKALISYNLDISAVLKHFSPEQHMKKAVSVEQYVEFFERLLTQTTDSIHLHKSVEDPIVTFVMNYLNANYDLDVTQESVADKLNISSGHLSAHFKEKTGTHFSDYLNDIRIANAKDMLKNTSFKIQEIAEKIGYQNVNSFIRMFKKGTGVTPGEFRRSIVAE</sequence>